<keyword evidence="2" id="KW-1185">Reference proteome</keyword>
<evidence type="ECO:0000313" key="1">
    <source>
        <dbReference type="EMBL" id="MBP2244658.1"/>
    </source>
</evidence>
<sequence length="34" mass="4067">MTLHNRERGVAIAKYSEYNSKQSSTLWGYFVWRS</sequence>
<dbReference type="EMBL" id="JAGIKV010000004">
    <property type="protein sequence ID" value="MBP2244658.1"/>
    <property type="molecule type" value="Genomic_DNA"/>
</dbReference>
<reference evidence="1 2" key="1">
    <citation type="submission" date="2021-03" db="EMBL/GenBank/DDBJ databases">
        <title>Genomic Encyclopedia of Type Strains, Phase IV (KMG-IV): sequencing the most valuable type-strain genomes for metagenomic binning, comparative biology and taxonomic classification.</title>
        <authorList>
            <person name="Goeker M."/>
        </authorList>
    </citation>
    <scope>NUCLEOTIDE SEQUENCE [LARGE SCALE GENOMIC DNA]</scope>
    <source>
        <strain evidence="1 2">DSM 21292</strain>
    </source>
</reference>
<dbReference type="Proteomes" id="UP000810207">
    <property type="component" value="Unassembled WGS sequence"/>
</dbReference>
<accession>A0ABS4RP60</accession>
<organism evidence="1 2">
    <name type="scientific">Paenibacillus xylanexedens</name>
    <dbReference type="NCBI Taxonomy" id="528191"/>
    <lineage>
        <taxon>Bacteria</taxon>
        <taxon>Bacillati</taxon>
        <taxon>Bacillota</taxon>
        <taxon>Bacilli</taxon>
        <taxon>Bacillales</taxon>
        <taxon>Paenibacillaceae</taxon>
        <taxon>Paenibacillus</taxon>
    </lineage>
</organism>
<name>A0ABS4RP60_PAEXY</name>
<evidence type="ECO:0000313" key="2">
    <source>
        <dbReference type="Proteomes" id="UP000810207"/>
    </source>
</evidence>
<protein>
    <submittedName>
        <fullName evidence="1">Uncharacterized protein</fullName>
    </submittedName>
</protein>
<comment type="caution">
    <text evidence="1">The sequence shown here is derived from an EMBL/GenBank/DDBJ whole genome shotgun (WGS) entry which is preliminary data.</text>
</comment>
<proteinExistence type="predicted"/>
<gene>
    <name evidence="1" type="ORF">J2Z28_001271</name>
</gene>